<sequence length="446" mass="46409">MVMPYAVSPVSEAVRPNDEPIYPLERYAMYPHAWEEGYPHRGKEGGKAASVKRAKPAGLLDLPAALPRGAGAALRAAAEHAAAWLREAGELRAALEALTQRFPSRPDSRRIVAAEGAAVGRAEPGAATGRFEVRIHSVARPQLNLGFDLVADAPSVVRPGQHGLRIRRGSTEAAAALTIAVRLGDTNADVALRLRDAVHAACSGVAAAMQEAPLEGFVRLALTASATGTANAFEPTDEPGSSLVNALGIGRIARPASDAVYAIDDGAAKVSGSNAVPLPRLGAVLDLEQAAAFGSRVNVRVERDLAPLAERLHRVAAGANALRELHVRAGGALLPEPMRRIDDVLAQAGAGAAGFRRSSAGAWRVDEAELRASFGASEMAESLRRIAGPGGFAAALADEIDGWRRRPLDALLDLNGGLFLAFAQYGADAAPRSPSALSGLRVDAVL</sequence>
<keyword evidence="2" id="KW-1185">Reference proteome</keyword>
<comment type="caution">
    <text evidence="1">The sequence shown here is derived from an EMBL/GenBank/DDBJ whole genome shotgun (WGS) entry which is preliminary data.</text>
</comment>
<dbReference type="RefSeq" id="WP_208849669.1">
    <property type="nucleotide sequence ID" value="NZ_JAGGDJ010000025.1"/>
</dbReference>
<proteinExistence type="predicted"/>
<protein>
    <recommendedName>
        <fullName evidence="3">PhiEco32-like amidoligase-type 2 protein</fullName>
    </recommendedName>
</protein>
<evidence type="ECO:0000313" key="2">
    <source>
        <dbReference type="Proteomes" id="UP000670947"/>
    </source>
</evidence>
<evidence type="ECO:0000313" key="1">
    <source>
        <dbReference type="EMBL" id="MBO7746931.1"/>
    </source>
</evidence>
<accession>A0ABS3WF33</accession>
<organism evidence="1 2">
    <name type="scientific">Paenibacillus artemisiicola</name>
    <dbReference type="NCBI Taxonomy" id="1172618"/>
    <lineage>
        <taxon>Bacteria</taxon>
        <taxon>Bacillati</taxon>
        <taxon>Bacillota</taxon>
        <taxon>Bacilli</taxon>
        <taxon>Bacillales</taxon>
        <taxon>Paenibacillaceae</taxon>
        <taxon>Paenibacillus</taxon>
    </lineage>
</organism>
<dbReference type="Proteomes" id="UP000670947">
    <property type="component" value="Unassembled WGS sequence"/>
</dbReference>
<gene>
    <name evidence="1" type="ORF">I8J29_22265</name>
</gene>
<name>A0ABS3WF33_9BACL</name>
<dbReference type="EMBL" id="JAGGDJ010000025">
    <property type="protein sequence ID" value="MBO7746931.1"/>
    <property type="molecule type" value="Genomic_DNA"/>
</dbReference>
<evidence type="ECO:0008006" key="3">
    <source>
        <dbReference type="Google" id="ProtNLM"/>
    </source>
</evidence>
<reference evidence="1 2" key="1">
    <citation type="submission" date="2021-03" db="EMBL/GenBank/DDBJ databases">
        <title>Paenibacillus artemisicola MWE-103 whole genome sequence.</title>
        <authorList>
            <person name="Ham Y.J."/>
        </authorList>
    </citation>
    <scope>NUCLEOTIDE SEQUENCE [LARGE SCALE GENOMIC DNA]</scope>
    <source>
        <strain evidence="1 2">MWE-103</strain>
    </source>
</reference>